<dbReference type="InterPro" id="IPR039425">
    <property type="entry name" value="RNA_pol_sigma-70-like"/>
</dbReference>
<evidence type="ECO:0000256" key="2">
    <source>
        <dbReference type="ARBA" id="ARBA00023015"/>
    </source>
</evidence>
<feature type="domain" description="RNA polymerase sigma factor 70 region 4 type 2" evidence="7">
    <location>
        <begin position="132"/>
        <end position="182"/>
    </location>
</feature>
<evidence type="ECO:0000256" key="1">
    <source>
        <dbReference type="ARBA" id="ARBA00010641"/>
    </source>
</evidence>
<dbReference type="Pfam" id="PF08281">
    <property type="entry name" value="Sigma70_r4_2"/>
    <property type="match status" value="1"/>
</dbReference>
<dbReference type="PANTHER" id="PTHR43133">
    <property type="entry name" value="RNA POLYMERASE ECF-TYPE SIGMA FACTO"/>
    <property type="match status" value="1"/>
</dbReference>
<evidence type="ECO:0000259" key="7">
    <source>
        <dbReference type="Pfam" id="PF08281"/>
    </source>
</evidence>
<dbReference type="InterPro" id="IPR013325">
    <property type="entry name" value="RNA_pol_sigma_r2"/>
</dbReference>
<dbReference type="InterPro" id="IPR036388">
    <property type="entry name" value="WH-like_DNA-bd_sf"/>
</dbReference>
<keyword evidence="2" id="KW-0805">Transcription regulation</keyword>
<dbReference type="NCBIfam" id="TIGR02937">
    <property type="entry name" value="sigma70-ECF"/>
    <property type="match status" value="1"/>
</dbReference>
<dbReference type="Proteomes" id="UP000760545">
    <property type="component" value="Unassembled WGS sequence"/>
</dbReference>
<reference evidence="8 9" key="1">
    <citation type="submission" date="2020-03" db="EMBL/GenBank/DDBJ databases">
        <title>Tamlana sp. nov, isolated from XXX.</title>
        <authorList>
            <person name="Cao W.R."/>
        </authorList>
    </citation>
    <scope>NUCLEOTIDE SEQUENCE [LARGE SCALE GENOMIC DNA]</scope>
    <source>
        <strain evidence="8 9">HST1-43</strain>
    </source>
</reference>
<dbReference type="Gene3D" id="1.10.10.10">
    <property type="entry name" value="Winged helix-like DNA-binding domain superfamily/Winged helix DNA-binding domain"/>
    <property type="match status" value="1"/>
</dbReference>
<dbReference type="Gene3D" id="1.10.1740.10">
    <property type="match status" value="1"/>
</dbReference>
<keyword evidence="4" id="KW-0238">DNA-binding</keyword>
<keyword evidence="3" id="KW-0731">Sigma factor</keyword>
<dbReference type="InterPro" id="IPR007627">
    <property type="entry name" value="RNA_pol_sigma70_r2"/>
</dbReference>
<gene>
    <name evidence="8" type="ORF">HC176_00685</name>
</gene>
<dbReference type="InterPro" id="IPR014284">
    <property type="entry name" value="RNA_pol_sigma-70_dom"/>
</dbReference>
<protein>
    <submittedName>
        <fullName evidence="8">Sigma-70 family RNA polymerase sigma factor</fullName>
    </submittedName>
</protein>
<evidence type="ECO:0000256" key="4">
    <source>
        <dbReference type="ARBA" id="ARBA00023125"/>
    </source>
</evidence>
<dbReference type="InterPro" id="IPR013249">
    <property type="entry name" value="RNA_pol_sigma70_r4_t2"/>
</dbReference>
<dbReference type="PANTHER" id="PTHR43133:SF8">
    <property type="entry name" value="RNA POLYMERASE SIGMA FACTOR HI_1459-RELATED"/>
    <property type="match status" value="1"/>
</dbReference>
<name>A0ABX1D6Y5_9FLAO</name>
<dbReference type="SUPFAM" id="SSF88659">
    <property type="entry name" value="Sigma3 and sigma4 domains of RNA polymerase sigma factors"/>
    <property type="match status" value="1"/>
</dbReference>
<evidence type="ECO:0000313" key="9">
    <source>
        <dbReference type="Proteomes" id="UP000760545"/>
    </source>
</evidence>
<keyword evidence="5" id="KW-0804">Transcription</keyword>
<evidence type="ECO:0000256" key="3">
    <source>
        <dbReference type="ARBA" id="ARBA00023082"/>
    </source>
</evidence>
<evidence type="ECO:0000256" key="5">
    <source>
        <dbReference type="ARBA" id="ARBA00023163"/>
    </source>
</evidence>
<dbReference type="CDD" id="cd06171">
    <property type="entry name" value="Sigma70_r4"/>
    <property type="match status" value="1"/>
</dbReference>
<comment type="similarity">
    <text evidence="1">Belongs to the sigma-70 factor family. ECF subfamily.</text>
</comment>
<evidence type="ECO:0000259" key="6">
    <source>
        <dbReference type="Pfam" id="PF04542"/>
    </source>
</evidence>
<evidence type="ECO:0000313" key="8">
    <source>
        <dbReference type="EMBL" id="NJX14000.1"/>
    </source>
</evidence>
<dbReference type="EMBL" id="JAAVJS010000001">
    <property type="protein sequence ID" value="NJX14000.1"/>
    <property type="molecule type" value="Genomic_DNA"/>
</dbReference>
<dbReference type="InterPro" id="IPR013324">
    <property type="entry name" value="RNA_pol_sigma_r3/r4-like"/>
</dbReference>
<proteinExistence type="inferred from homology"/>
<dbReference type="RefSeq" id="WP_167916256.1">
    <property type="nucleotide sequence ID" value="NZ_JAAVJS010000001.1"/>
</dbReference>
<comment type="caution">
    <text evidence="8">The sequence shown here is derived from an EMBL/GenBank/DDBJ whole genome shotgun (WGS) entry which is preliminary data.</text>
</comment>
<organism evidence="8 9">
    <name type="scientific">Tamlana crocina</name>
    <dbReference type="NCBI Taxonomy" id="393006"/>
    <lineage>
        <taxon>Bacteria</taxon>
        <taxon>Pseudomonadati</taxon>
        <taxon>Bacteroidota</taxon>
        <taxon>Flavobacteriia</taxon>
        <taxon>Flavobacteriales</taxon>
        <taxon>Flavobacteriaceae</taxon>
        <taxon>Tamlana</taxon>
    </lineage>
</organism>
<sequence>MDFISKNFYKNKSDEDLIELINKGNEKAFNEIYRRYSKRLYYFFFKKLYQDHNKAEDFLQDLFLKLIEKANYFDKTKLFSTWFYTIAYNMCKNEYRLNEKQNLVKNGILVKPDVVVYSNVENKYDTAIFNRYLQNELAKIDENHRLAFLMRYQDNLSIKMISEIMGCSEGTVKSRLFYTIKKLSKQLNKFNALKNCNDGK</sequence>
<feature type="domain" description="RNA polymerase sigma-70 region 2" evidence="6">
    <location>
        <begin position="33"/>
        <end position="98"/>
    </location>
</feature>
<keyword evidence="9" id="KW-1185">Reference proteome</keyword>
<accession>A0ABX1D6Y5</accession>
<dbReference type="SUPFAM" id="SSF88946">
    <property type="entry name" value="Sigma2 domain of RNA polymerase sigma factors"/>
    <property type="match status" value="1"/>
</dbReference>
<dbReference type="Pfam" id="PF04542">
    <property type="entry name" value="Sigma70_r2"/>
    <property type="match status" value="1"/>
</dbReference>